<evidence type="ECO:0000256" key="1">
    <source>
        <dbReference type="SAM" id="MobiDB-lite"/>
    </source>
</evidence>
<feature type="region of interest" description="Disordered" evidence="1">
    <location>
        <begin position="81"/>
        <end position="107"/>
    </location>
</feature>
<dbReference type="Proteomes" id="UP001238179">
    <property type="component" value="Chromosome"/>
</dbReference>
<feature type="compositionally biased region" description="Basic and acidic residues" evidence="1">
    <location>
        <begin position="96"/>
        <end position="107"/>
    </location>
</feature>
<dbReference type="EMBL" id="AP027080">
    <property type="protein sequence ID" value="BDU72416.1"/>
    <property type="molecule type" value="Genomic_DNA"/>
</dbReference>
<dbReference type="AlphaFoldDB" id="A0AA48GGL0"/>
<name>A0AA48GGL0_9BACT</name>
<evidence type="ECO:0000313" key="3">
    <source>
        <dbReference type="Proteomes" id="UP001238179"/>
    </source>
</evidence>
<accession>A0AA48GGL0</accession>
<dbReference type="RefSeq" id="WP_316415322.1">
    <property type="nucleotide sequence ID" value="NZ_AP027080.1"/>
</dbReference>
<sequence>MPLSLPFSTGQLVVAVLREPRERMWGRLLGLEASGLALRGLDLRVWEEVLAMVRRGEDDQVALGTRFFPMHRVESLYLDEPSSGVPSLGADFLQRTGRDPGDFLRDL</sequence>
<gene>
    <name evidence="2" type="ORF">METEAL_15900</name>
</gene>
<proteinExistence type="predicted"/>
<organism evidence="2 3">
    <name type="scientific">Mesoterricola silvestris</name>
    <dbReference type="NCBI Taxonomy" id="2927979"/>
    <lineage>
        <taxon>Bacteria</taxon>
        <taxon>Pseudomonadati</taxon>
        <taxon>Acidobacteriota</taxon>
        <taxon>Holophagae</taxon>
        <taxon>Holophagales</taxon>
        <taxon>Holophagaceae</taxon>
        <taxon>Mesoterricola</taxon>
    </lineage>
</organism>
<protein>
    <submittedName>
        <fullName evidence="2">Uncharacterized protein</fullName>
    </submittedName>
</protein>
<keyword evidence="3" id="KW-1185">Reference proteome</keyword>
<evidence type="ECO:0000313" key="2">
    <source>
        <dbReference type="EMBL" id="BDU72416.1"/>
    </source>
</evidence>
<reference evidence="3" key="1">
    <citation type="journal article" date="2023" name="Int. J. Syst. Evol. Microbiol.">
        <title>Mesoterricola silvestris gen. nov., sp. nov., Mesoterricola sediminis sp. nov., Geothrix oryzae sp. nov., Geothrix edaphica sp. nov., Geothrix rubra sp. nov., and Geothrix limicola sp. nov., six novel members of Acidobacteriota isolated from soils.</title>
        <authorList>
            <person name="Itoh H."/>
            <person name="Sugisawa Y."/>
            <person name="Mise K."/>
            <person name="Xu Z."/>
            <person name="Kuniyasu M."/>
            <person name="Ushijima N."/>
            <person name="Kawano K."/>
            <person name="Kobayashi E."/>
            <person name="Shiratori Y."/>
            <person name="Masuda Y."/>
            <person name="Senoo K."/>
        </authorList>
    </citation>
    <scope>NUCLEOTIDE SEQUENCE [LARGE SCALE GENOMIC DNA]</scope>
    <source>
        <strain evidence="3">W79</strain>
    </source>
</reference>
<dbReference type="KEGG" id="msil:METEAL_15900"/>